<keyword evidence="1" id="KW-1133">Transmembrane helix</keyword>
<name>A0A9D2KNY6_9FIRM</name>
<reference evidence="2" key="2">
    <citation type="submission" date="2021-04" db="EMBL/GenBank/DDBJ databases">
        <authorList>
            <person name="Gilroy R."/>
        </authorList>
    </citation>
    <scope>NUCLEOTIDE SEQUENCE</scope>
    <source>
        <strain evidence="2">CHK178-16964</strain>
    </source>
</reference>
<protein>
    <submittedName>
        <fullName evidence="2">DUF3784 domain-containing protein</fullName>
    </submittedName>
</protein>
<accession>A0A9D2KNY6</accession>
<gene>
    <name evidence="2" type="ORF">IAA07_10860</name>
</gene>
<evidence type="ECO:0000313" key="2">
    <source>
        <dbReference type="EMBL" id="HJA72053.1"/>
    </source>
</evidence>
<feature type="transmembrane region" description="Helical" evidence="1">
    <location>
        <begin position="20"/>
        <end position="49"/>
    </location>
</feature>
<organism evidence="2 3">
    <name type="scientific">Candidatus Lachnoclostridium stercoravium</name>
    <dbReference type="NCBI Taxonomy" id="2838633"/>
    <lineage>
        <taxon>Bacteria</taxon>
        <taxon>Bacillati</taxon>
        <taxon>Bacillota</taxon>
        <taxon>Clostridia</taxon>
        <taxon>Lachnospirales</taxon>
        <taxon>Lachnospiraceae</taxon>
    </lineage>
</organism>
<reference evidence="2" key="1">
    <citation type="journal article" date="2021" name="PeerJ">
        <title>Extensive microbial diversity within the chicken gut microbiome revealed by metagenomics and culture.</title>
        <authorList>
            <person name="Gilroy R."/>
            <person name="Ravi A."/>
            <person name="Getino M."/>
            <person name="Pursley I."/>
            <person name="Horton D.L."/>
            <person name="Alikhan N.F."/>
            <person name="Baker D."/>
            <person name="Gharbi K."/>
            <person name="Hall N."/>
            <person name="Watson M."/>
            <person name="Adriaenssens E.M."/>
            <person name="Foster-Nyarko E."/>
            <person name="Jarju S."/>
            <person name="Secka A."/>
            <person name="Antonio M."/>
            <person name="Oren A."/>
            <person name="Chaudhuri R.R."/>
            <person name="La Ragione R."/>
            <person name="Hildebrand F."/>
            <person name="Pallen M.J."/>
        </authorList>
    </citation>
    <scope>NUCLEOTIDE SEQUENCE</scope>
    <source>
        <strain evidence="2">CHK178-16964</strain>
    </source>
</reference>
<dbReference type="EMBL" id="DWZA01000095">
    <property type="protein sequence ID" value="HJA72053.1"/>
    <property type="molecule type" value="Genomic_DNA"/>
</dbReference>
<proteinExistence type="predicted"/>
<keyword evidence="1" id="KW-0472">Membrane</keyword>
<evidence type="ECO:0000256" key="1">
    <source>
        <dbReference type="SAM" id="Phobius"/>
    </source>
</evidence>
<sequence length="95" mass="11239">MYDKAWISRDVRNQCFSWSAIMLAGAALSYFVTQYMAILAYVIWLILFFKDVHLDARKAFEKYRNKPDDHFMEHLKESKYGKRNSAERYGKSSGI</sequence>
<dbReference type="Proteomes" id="UP000823900">
    <property type="component" value="Unassembled WGS sequence"/>
</dbReference>
<comment type="caution">
    <text evidence="2">The sequence shown here is derived from an EMBL/GenBank/DDBJ whole genome shotgun (WGS) entry which is preliminary data.</text>
</comment>
<dbReference type="AlphaFoldDB" id="A0A9D2KNY6"/>
<keyword evidence="1" id="KW-0812">Transmembrane</keyword>
<evidence type="ECO:0000313" key="3">
    <source>
        <dbReference type="Proteomes" id="UP000823900"/>
    </source>
</evidence>